<proteinExistence type="predicted"/>
<gene>
    <name evidence="1" type="ORF">F0361_02600</name>
</gene>
<protein>
    <submittedName>
        <fullName evidence="1">Uncharacterized protein</fullName>
    </submittedName>
</protein>
<organism evidence="1 2">
    <name type="scientific">Maribacter flavus</name>
    <dbReference type="NCBI Taxonomy" id="1658664"/>
    <lineage>
        <taxon>Bacteria</taxon>
        <taxon>Pseudomonadati</taxon>
        <taxon>Bacteroidota</taxon>
        <taxon>Flavobacteriia</taxon>
        <taxon>Flavobacteriales</taxon>
        <taxon>Flavobacteriaceae</taxon>
        <taxon>Maribacter</taxon>
    </lineage>
</organism>
<comment type="caution">
    <text evidence="1">The sequence shown here is derived from an EMBL/GenBank/DDBJ whole genome shotgun (WGS) entry which is preliminary data.</text>
</comment>
<reference evidence="1 2" key="1">
    <citation type="submission" date="2019-09" db="EMBL/GenBank/DDBJ databases">
        <authorList>
            <person name="Khan S.A."/>
            <person name="Jeon C.O."/>
            <person name="Chun B.H."/>
            <person name="Jeong S.E."/>
        </authorList>
    </citation>
    <scope>NUCLEOTIDE SEQUENCE [LARGE SCALE GENOMIC DNA]</scope>
    <source>
        <strain evidence="1 2">KCTC 42508</strain>
    </source>
</reference>
<sequence length="492" mass="58541">MAKYLNIEESLDSIILFFFSDFQTKEFKEFTRRKIKNLSPYQYYHLLGWLLENIKDDILLANLDILFDFSALKPKKYLPTEPREVAVFHEPLEGPFLPNRFRKDCIKFFRMGYGTIKYLKDEVYSLESVNRFLFYYKAKGCLIEPEVDYERLLHLMSLEERLFFPVYDFPDKNSAPFYGHAINYLLMNVEREVNSLKLTLNESIYVEGEKIKKIFLVKPKHSLPMAFMAREAMLLPLTVGFEQWKRLVLDALQDKRFFTLVKARALYLLDELQQITKERYFQDMVSYAKGKAYFVEDKETAMKTLKMSSPPLVNSYEYRKWLINLKTSDLNKEVKVEEEKPSKNQIIISKKGSQLKLKKALIEFFAHIKLRIDDERNKALESFIYRTFSFEYDEKTDYSKRTVNNYGYKPMTFIPSEHAKNFAKLLLYLSDKDYLVSNKTQIIRTLDEDIHEKNGKDGFSYSSLIRIPNDEHHLFPDDTIRRRVRSILRIDS</sequence>
<accession>A0A5B2TY02</accession>
<name>A0A5B2TY02_9FLAO</name>
<dbReference type="EMBL" id="VUOE01000001">
    <property type="protein sequence ID" value="KAA2218530.1"/>
    <property type="molecule type" value="Genomic_DNA"/>
</dbReference>
<evidence type="ECO:0000313" key="2">
    <source>
        <dbReference type="Proteomes" id="UP000323188"/>
    </source>
</evidence>
<dbReference type="Proteomes" id="UP000323188">
    <property type="component" value="Unassembled WGS sequence"/>
</dbReference>
<dbReference type="RefSeq" id="WP_154917099.1">
    <property type="nucleotide sequence ID" value="NZ_VUOE01000001.1"/>
</dbReference>
<evidence type="ECO:0000313" key="1">
    <source>
        <dbReference type="EMBL" id="KAA2218530.1"/>
    </source>
</evidence>
<dbReference type="AlphaFoldDB" id="A0A5B2TY02"/>